<dbReference type="Pfam" id="PF12796">
    <property type="entry name" value="Ank_2"/>
    <property type="match status" value="2"/>
</dbReference>
<accession>A0ABP1PWW3</accession>
<name>A0ABP1PWW3_9HEXA</name>
<keyword evidence="3" id="KW-1185">Reference proteome</keyword>
<dbReference type="SMART" id="SM00248">
    <property type="entry name" value="ANK"/>
    <property type="match status" value="4"/>
</dbReference>
<dbReference type="PANTHER" id="PTHR24118">
    <property type="entry name" value="POTE ANKYRIN DOMAIN"/>
    <property type="match status" value="1"/>
</dbReference>
<dbReference type="PROSITE" id="PS50297">
    <property type="entry name" value="ANK_REP_REGION"/>
    <property type="match status" value="3"/>
</dbReference>
<sequence>MVPKEAGKDARCLETLALQRMHTSPTTRRRQGPITRQPSATEEIRLACVKGDQIVVQNLIENGRVNINSLLDDGWSPLMIAASAARPVVVDYLLSKDADPNILRKDNFTALMAATGSSQLRTDDIASCVTSLMKAGSHVNAKDNNGMTPLGFAVKENRYAVASLLIEAGANLDSLDRNGRNCLFYAAEKGYGQMARLLLENGANIDIVDKSGWMICETAVEKGHFKLGELLFRVRESCWRPGRNPALMTEFNDVPEPVITDGGDTDTGEGIVNILTNIQTQVKCLSNTVNSVRIRMVQDVITKEYEVEPGKMEDLVVFARSMGKSCAILSNEVSSLNILVNGETKRGLNLNDSKKAISSQEYTSDKVQHSRWDVLLAGAAGVMLLCYFVPHLRGKLATMRLWQL</sequence>
<gene>
    <name evidence="2" type="ORF">ODALV1_LOCUS4086</name>
</gene>
<dbReference type="InterPro" id="IPR002110">
    <property type="entry name" value="Ankyrin_rpt"/>
</dbReference>
<dbReference type="Proteomes" id="UP001642540">
    <property type="component" value="Unassembled WGS sequence"/>
</dbReference>
<reference evidence="2 3" key="1">
    <citation type="submission" date="2024-08" db="EMBL/GenBank/DDBJ databases">
        <authorList>
            <person name="Cucini C."/>
            <person name="Frati F."/>
        </authorList>
    </citation>
    <scope>NUCLEOTIDE SEQUENCE [LARGE SCALE GENOMIC DNA]</scope>
</reference>
<evidence type="ECO:0008006" key="4">
    <source>
        <dbReference type="Google" id="ProtNLM"/>
    </source>
</evidence>
<feature type="repeat" description="ANK" evidence="1">
    <location>
        <begin position="178"/>
        <end position="210"/>
    </location>
</feature>
<dbReference type="InterPro" id="IPR036770">
    <property type="entry name" value="Ankyrin_rpt-contain_sf"/>
</dbReference>
<organism evidence="2 3">
    <name type="scientific">Orchesella dallaii</name>
    <dbReference type="NCBI Taxonomy" id="48710"/>
    <lineage>
        <taxon>Eukaryota</taxon>
        <taxon>Metazoa</taxon>
        <taxon>Ecdysozoa</taxon>
        <taxon>Arthropoda</taxon>
        <taxon>Hexapoda</taxon>
        <taxon>Collembola</taxon>
        <taxon>Entomobryomorpha</taxon>
        <taxon>Entomobryoidea</taxon>
        <taxon>Orchesellidae</taxon>
        <taxon>Orchesellinae</taxon>
        <taxon>Orchesella</taxon>
    </lineage>
</organism>
<dbReference type="EMBL" id="CAXLJM020000013">
    <property type="protein sequence ID" value="CAL8078410.1"/>
    <property type="molecule type" value="Genomic_DNA"/>
</dbReference>
<dbReference type="PROSITE" id="PS50088">
    <property type="entry name" value="ANK_REPEAT"/>
    <property type="match status" value="3"/>
</dbReference>
<comment type="caution">
    <text evidence="2">The sequence shown here is derived from an EMBL/GenBank/DDBJ whole genome shotgun (WGS) entry which is preliminary data.</text>
</comment>
<dbReference type="Gene3D" id="1.25.40.20">
    <property type="entry name" value="Ankyrin repeat-containing domain"/>
    <property type="match status" value="2"/>
</dbReference>
<feature type="repeat" description="ANK" evidence="1">
    <location>
        <begin position="145"/>
        <end position="177"/>
    </location>
</feature>
<feature type="repeat" description="ANK" evidence="1">
    <location>
        <begin position="73"/>
        <end position="105"/>
    </location>
</feature>
<dbReference type="PANTHER" id="PTHR24118:SF99">
    <property type="entry name" value="POTE ANKYRIN DOMAIN FAMILY MEMBER 3C-RELATED"/>
    <property type="match status" value="1"/>
</dbReference>
<evidence type="ECO:0000256" key="1">
    <source>
        <dbReference type="PROSITE-ProRule" id="PRU00023"/>
    </source>
</evidence>
<evidence type="ECO:0000313" key="2">
    <source>
        <dbReference type="EMBL" id="CAL8078410.1"/>
    </source>
</evidence>
<evidence type="ECO:0000313" key="3">
    <source>
        <dbReference type="Proteomes" id="UP001642540"/>
    </source>
</evidence>
<protein>
    <recommendedName>
        <fullName evidence="4">Ankyrin repeat, SAM and basic leucine zipper domain-containing protein 1</fullName>
    </recommendedName>
</protein>
<proteinExistence type="predicted"/>
<dbReference type="SUPFAM" id="SSF48403">
    <property type="entry name" value="Ankyrin repeat"/>
    <property type="match status" value="1"/>
</dbReference>
<keyword evidence="1" id="KW-0040">ANK repeat</keyword>